<proteinExistence type="inferred from homology"/>
<feature type="transmembrane region" description="Helical" evidence="11">
    <location>
        <begin position="6"/>
        <end position="27"/>
    </location>
</feature>
<dbReference type="AlphaFoldDB" id="W4F2N2"/>
<comment type="similarity">
    <text evidence="3 10">Belongs to the alpha-carbonic anhydrase family.</text>
</comment>
<evidence type="ECO:0000259" key="12">
    <source>
        <dbReference type="PROSITE" id="PS51144"/>
    </source>
</evidence>
<sequence length="272" mass="30315">MEIKKFIGIFVASACISVAVYGSLTYAPEKKLEEEKVATTATPIEWSYEGDTAPNKWASLDPSFSMCSKGTAQSPINIDLEDVMLDKNLGDIKINYQPTLFKLMNNGHTIQATDDSGKNSIEIDGDKYTFLRMHFHTPSEHQINGQHFAMEAHLVHENSKGEKAVIGILINAGDENKLLTDIWSKLPSNITETDIPLTNTINLAKLLPTDKKVYRYSGSLTTPPCSEGVKWSIMQQPIEMSKEQIDAFKAIISNNNRPVQPLNNRKVLKMAE</sequence>
<evidence type="ECO:0000256" key="3">
    <source>
        <dbReference type="ARBA" id="ARBA00010718"/>
    </source>
</evidence>
<keyword evidence="7 10" id="KW-0862">Zinc</keyword>
<keyword evidence="11" id="KW-0812">Transmembrane</keyword>
<evidence type="ECO:0000313" key="14">
    <source>
        <dbReference type="Proteomes" id="UP000019062"/>
    </source>
</evidence>
<keyword evidence="8 10" id="KW-0456">Lyase</keyword>
<dbReference type="PANTHER" id="PTHR18952">
    <property type="entry name" value="CARBONIC ANHYDRASE"/>
    <property type="match status" value="1"/>
</dbReference>
<evidence type="ECO:0000256" key="2">
    <source>
        <dbReference type="ARBA" id="ARBA00002904"/>
    </source>
</evidence>
<evidence type="ECO:0000256" key="8">
    <source>
        <dbReference type="ARBA" id="ARBA00023239"/>
    </source>
</evidence>
<dbReference type="RefSeq" id="WP_038181556.1">
    <property type="nucleotide sequence ID" value="NZ_ASQA01000013.1"/>
</dbReference>
<evidence type="ECO:0000256" key="11">
    <source>
        <dbReference type="SAM" id="Phobius"/>
    </source>
</evidence>
<comment type="cofactor">
    <cofactor evidence="1 10">
        <name>Zn(2+)</name>
        <dbReference type="ChEBI" id="CHEBI:29105"/>
    </cofactor>
</comment>
<gene>
    <name evidence="13" type="ORF">C176_06452</name>
</gene>
<keyword evidence="11" id="KW-1133">Transmembrane helix</keyword>
<dbReference type="PANTHER" id="PTHR18952:SF265">
    <property type="entry name" value="CARBONIC ANHYDRASE"/>
    <property type="match status" value="1"/>
</dbReference>
<dbReference type="InterPro" id="IPR023561">
    <property type="entry name" value="Carbonic_anhydrase_a-class"/>
</dbReference>
<dbReference type="Gene3D" id="3.10.200.10">
    <property type="entry name" value="Alpha carbonic anhydrase"/>
    <property type="match status" value="1"/>
</dbReference>
<dbReference type="Pfam" id="PF00194">
    <property type="entry name" value="Carb_anhydrase"/>
    <property type="match status" value="1"/>
</dbReference>
<dbReference type="SUPFAM" id="SSF51069">
    <property type="entry name" value="Carbonic anhydrase"/>
    <property type="match status" value="1"/>
</dbReference>
<dbReference type="PROSITE" id="PS00162">
    <property type="entry name" value="ALPHA_CA_1"/>
    <property type="match status" value="1"/>
</dbReference>
<dbReference type="EMBL" id="ASQA01000013">
    <property type="protein sequence ID" value="ETT86331.1"/>
    <property type="molecule type" value="Genomic_DNA"/>
</dbReference>
<evidence type="ECO:0000256" key="7">
    <source>
        <dbReference type="ARBA" id="ARBA00022833"/>
    </source>
</evidence>
<dbReference type="eggNOG" id="COG3338">
    <property type="taxonomic scope" value="Bacteria"/>
</dbReference>
<dbReference type="EC" id="4.2.1.1" evidence="4 10"/>
<comment type="function">
    <text evidence="2 10">Reversible hydration of carbon dioxide.</text>
</comment>
<keyword evidence="6 10" id="KW-0479">Metal-binding</keyword>
<evidence type="ECO:0000256" key="10">
    <source>
        <dbReference type="RuleBase" id="RU367011"/>
    </source>
</evidence>
<dbReference type="PATRIC" id="fig|1227360.4.peg.1307"/>
<dbReference type="InterPro" id="IPR041891">
    <property type="entry name" value="Alpha_CA_prokaryot-like"/>
</dbReference>
<dbReference type="InterPro" id="IPR001148">
    <property type="entry name" value="CA_dom"/>
</dbReference>
<keyword evidence="11" id="KW-0472">Membrane</keyword>
<evidence type="ECO:0000256" key="9">
    <source>
        <dbReference type="ARBA" id="ARBA00048348"/>
    </source>
</evidence>
<evidence type="ECO:0000313" key="13">
    <source>
        <dbReference type="EMBL" id="ETT86331.1"/>
    </source>
</evidence>
<dbReference type="SMART" id="SM01057">
    <property type="entry name" value="Carb_anhydrase"/>
    <property type="match status" value="1"/>
</dbReference>
<dbReference type="PROSITE" id="PS51144">
    <property type="entry name" value="ALPHA_CA_2"/>
    <property type="match status" value="1"/>
</dbReference>
<evidence type="ECO:0000256" key="5">
    <source>
        <dbReference type="ARBA" id="ARBA00014628"/>
    </source>
</evidence>
<comment type="catalytic activity">
    <reaction evidence="9 10">
        <text>hydrogencarbonate + H(+) = CO2 + H2O</text>
        <dbReference type="Rhea" id="RHEA:10748"/>
        <dbReference type="ChEBI" id="CHEBI:15377"/>
        <dbReference type="ChEBI" id="CHEBI:15378"/>
        <dbReference type="ChEBI" id="CHEBI:16526"/>
        <dbReference type="ChEBI" id="CHEBI:17544"/>
        <dbReference type="EC" id="4.2.1.1"/>
    </reaction>
</comment>
<accession>W4F2N2</accession>
<dbReference type="GO" id="GO:0004089">
    <property type="term" value="F:carbonate dehydratase activity"/>
    <property type="evidence" value="ECO:0007669"/>
    <property type="project" value="UniProtKB-UniRule"/>
</dbReference>
<evidence type="ECO:0000256" key="6">
    <source>
        <dbReference type="ARBA" id="ARBA00022723"/>
    </source>
</evidence>
<dbReference type="CDD" id="cd03124">
    <property type="entry name" value="alpha_CA_prokaryotic_like"/>
    <property type="match status" value="1"/>
</dbReference>
<dbReference type="Proteomes" id="UP000019062">
    <property type="component" value="Unassembled WGS sequence"/>
</dbReference>
<keyword evidence="14" id="KW-1185">Reference proteome</keyword>
<name>W4F2N2_9BACL</name>
<dbReference type="InterPro" id="IPR036398">
    <property type="entry name" value="CA_dom_sf"/>
</dbReference>
<dbReference type="InterPro" id="IPR018338">
    <property type="entry name" value="Carbonic_anhydrase_a-class_CS"/>
</dbReference>
<feature type="domain" description="Alpha-carbonic anhydrase" evidence="12">
    <location>
        <begin position="44"/>
        <end position="271"/>
    </location>
</feature>
<evidence type="ECO:0000256" key="1">
    <source>
        <dbReference type="ARBA" id="ARBA00001947"/>
    </source>
</evidence>
<organism evidence="13 14">
    <name type="scientific">Viridibacillus arenosi FSL R5-213</name>
    <dbReference type="NCBI Taxonomy" id="1227360"/>
    <lineage>
        <taxon>Bacteria</taxon>
        <taxon>Bacillati</taxon>
        <taxon>Bacillota</taxon>
        <taxon>Bacilli</taxon>
        <taxon>Bacillales</taxon>
        <taxon>Caryophanaceae</taxon>
        <taxon>Viridibacillus</taxon>
    </lineage>
</organism>
<evidence type="ECO:0000256" key="4">
    <source>
        <dbReference type="ARBA" id="ARBA00012925"/>
    </source>
</evidence>
<dbReference type="GO" id="GO:0008270">
    <property type="term" value="F:zinc ion binding"/>
    <property type="evidence" value="ECO:0007669"/>
    <property type="project" value="UniProtKB-UniRule"/>
</dbReference>
<reference evidence="13 14" key="1">
    <citation type="journal article" date="2014" name="BMC Genomics">
        <title>Genomic comparison of sporeforming bacilli isolated from milk.</title>
        <authorList>
            <person name="Moreno Switt A.I."/>
            <person name="Andrus A.D."/>
            <person name="Ranieri M.L."/>
            <person name="Orsi R.H."/>
            <person name="Ivy R."/>
            <person name="den Bakker H.C."/>
            <person name="Martin N.H."/>
            <person name="Wiedmann M."/>
            <person name="Boor K.J."/>
        </authorList>
    </citation>
    <scope>NUCLEOTIDE SEQUENCE [LARGE SCALE GENOMIC DNA]</scope>
    <source>
        <strain evidence="13 14">FSL R5-213</strain>
    </source>
</reference>
<protein>
    <recommendedName>
        <fullName evidence="5 10">Carbonic anhydrase</fullName>
        <ecNumber evidence="4 10">4.2.1.1</ecNumber>
    </recommendedName>
</protein>
<comment type="caution">
    <text evidence="13">The sequence shown here is derived from an EMBL/GenBank/DDBJ whole genome shotgun (WGS) entry which is preliminary data.</text>
</comment>